<sequence>LSVMSEQYPEDAKHIDKLYEFDERLSQSTDKSQNVEDYEGIIKLSKTSIKTKQLGAQLIPRYFKFFTGLSTKAFDAYMDIVEEVDIGVRVQAIRGLPLFCSKDTPEFTSKIIDVLVQCLNTEESVERDAVHKAFMSLFRLDTKGSLTALFKHTGVTPTTDDQIREKVVNFIRDKVLPLKGELLKPEEEMEIYITDLIKKSLGDVSGEEFNMFMDFLTSLSIFGGKAPQERMQELVEIVEGQADLDSQFNVSDSNHIDRFISCLQTALPFFVKGASGTKFLNYLSKHILPAFYKLPEQRKLDLLRALAEISPYTTAQIARQMLPDIVQLLKKYMPARKTGEEMNFTYVECLLTSVEDLTKATMKKLTQGMSEHSKAMSAAKTDEEKSSVKTKKQNTTTGLRTCNNILAMTKVLHVKAPSFIGDKSVVNLSWKEATKPLASATTGVKRPANGAGNNVGAKKGRVQSHQVVNKAFEGNSYGGGRGSHRGRGQGRRGGGGRGRGRGYW</sequence>
<dbReference type="GO" id="GO:0043067">
    <property type="term" value="P:regulation of programmed cell death"/>
    <property type="evidence" value="ECO:0007669"/>
    <property type="project" value="TreeGrafter"/>
</dbReference>
<feature type="non-terminal residue" evidence="4">
    <location>
        <position position="504"/>
    </location>
</feature>
<keyword evidence="2" id="KW-0053">Apoptosis</keyword>
<evidence type="ECO:0000256" key="2">
    <source>
        <dbReference type="ARBA" id="ARBA00022703"/>
    </source>
</evidence>
<comment type="similarity">
    <text evidence="1">Belongs to the API5 family.</text>
</comment>
<evidence type="ECO:0000256" key="1">
    <source>
        <dbReference type="ARBA" id="ARBA00009515"/>
    </source>
</evidence>
<dbReference type="InterPro" id="IPR008383">
    <property type="entry name" value="API5"/>
</dbReference>
<dbReference type="Proteomes" id="UP000836841">
    <property type="component" value="Chromosome 1"/>
</dbReference>
<evidence type="ECO:0000313" key="5">
    <source>
        <dbReference type="Proteomes" id="UP000836841"/>
    </source>
</evidence>
<reference evidence="4 5" key="1">
    <citation type="submission" date="2022-03" db="EMBL/GenBank/DDBJ databases">
        <authorList>
            <person name="Nunn A."/>
            <person name="Chopra R."/>
            <person name="Nunn A."/>
            <person name="Contreras Garrido A."/>
        </authorList>
    </citation>
    <scope>NUCLEOTIDE SEQUENCE [LARGE SCALE GENOMIC DNA]</scope>
</reference>
<feature type="region of interest" description="Disordered" evidence="3">
    <location>
        <begin position="368"/>
        <end position="394"/>
    </location>
</feature>
<dbReference type="InterPro" id="IPR016024">
    <property type="entry name" value="ARM-type_fold"/>
</dbReference>
<dbReference type="PANTHER" id="PTHR12758">
    <property type="entry name" value="APOPTOSIS INHIBITOR 5-RELATED"/>
    <property type="match status" value="1"/>
</dbReference>
<organism evidence="4 5">
    <name type="scientific">Thlaspi arvense</name>
    <name type="common">Field penny-cress</name>
    <dbReference type="NCBI Taxonomy" id="13288"/>
    <lineage>
        <taxon>Eukaryota</taxon>
        <taxon>Viridiplantae</taxon>
        <taxon>Streptophyta</taxon>
        <taxon>Embryophyta</taxon>
        <taxon>Tracheophyta</taxon>
        <taxon>Spermatophyta</taxon>
        <taxon>Magnoliopsida</taxon>
        <taxon>eudicotyledons</taxon>
        <taxon>Gunneridae</taxon>
        <taxon>Pentapetalae</taxon>
        <taxon>rosids</taxon>
        <taxon>malvids</taxon>
        <taxon>Brassicales</taxon>
        <taxon>Brassicaceae</taxon>
        <taxon>Thlaspideae</taxon>
        <taxon>Thlaspi</taxon>
    </lineage>
</organism>
<feature type="compositionally biased region" description="Gly residues" evidence="3">
    <location>
        <begin position="491"/>
        <end position="504"/>
    </location>
</feature>
<evidence type="ECO:0000313" key="4">
    <source>
        <dbReference type="EMBL" id="CAH2034222.1"/>
    </source>
</evidence>
<dbReference type="GO" id="GO:0005634">
    <property type="term" value="C:nucleus"/>
    <property type="evidence" value="ECO:0007669"/>
    <property type="project" value="TreeGrafter"/>
</dbReference>
<dbReference type="GO" id="GO:0003729">
    <property type="term" value="F:mRNA binding"/>
    <property type="evidence" value="ECO:0007669"/>
    <property type="project" value="TreeGrafter"/>
</dbReference>
<dbReference type="SUPFAM" id="SSF48371">
    <property type="entry name" value="ARM repeat"/>
    <property type="match status" value="1"/>
</dbReference>
<feature type="region of interest" description="Disordered" evidence="3">
    <location>
        <begin position="441"/>
        <end position="504"/>
    </location>
</feature>
<dbReference type="PANTHER" id="PTHR12758:SF19">
    <property type="entry name" value="APOPTOSIS INHIBITOR 5"/>
    <property type="match status" value="1"/>
</dbReference>
<dbReference type="EMBL" id="OU466857">
    <property type="protein sequence ID" value="CAH2034222.1"/>
    <property type="molecule type" value="Genomic_DNA"/>
</dbReference>
<proteinExistence type="inferred from homology"/>
<evidence type="ECO:0008006" key="6">
    <source>
        <dbReference type="Google" id="ProtNLM"/>
    </source>
</evidence>
<dbReference type="AlphaFoldDB" id="A0AAU9RAB6"/>
<name>A0AAU9RAB6_THLAR</name>
<keyword evidence="5" id="KW-1185">Reference proteome</keyword>
<dbReference type="Pfam" id="PF05918">
    <property type="entry name" value="API5"/>
    <property type="match status" value="1"/>
</dbReference>
<evidence type="ECO:0000256" key="3">
    <source>
        <dbReference type="SAM" id="MobiDB-lite"/>
    </source>
</evidence>
<protein>
    <recommendedName>
        <fullName evidence="6">Apoptosis inhibitor 5</fullName>
    </recommendedName>
</protein>
<gene>
    <name evidence="4" type="ORF">TAV2_LOCUS2794</name>
</gene>
<accession>A0AAU9RAB6</accession>
<feature type="compositionally biased region" description="Low complexity" evidence="3">
    <location>
        <begin position="448"/>
        <end position="457"/>
    </location>
</feature>